<sequence>MLPKSIKNFNVFIDGVGYAGKAEEVVTPALERVTESYRGGGMLGEVELDLGIEAMKIEFTLAEFSTDVIKQFGIADASGIGVRLLAAAKADDADSTVDAIEISVRGRFKKSDMGSLKAGEMAKMKVEMPITYLTYSVNGDVIVEIDMINGIEKINGEDRQAKLRQALGLTA</sequence>
<proteinExistence type="predicted"/>
<dbReference type="EMBL" id="JPWH01000019">
    <property type="protein sequence ID" value="RCK44792.1"/>
    <property type="molecule type" value="Genomic_DNA"/>
</dbReference>
<evidence type="ECO:0000313" key="2">
    <source>
        <dbReference type="Proteomes" id="UP000252517"/>
    </source>
</evidence>
<organism evidence="1 2">
    <name type="scientific">Thalassospira profundimaris</name>
    <dbReference type="NCBI Taxonomy" id="502049"/>
    <lineage>
        <taxon>Bacteria</taxon>
        <taxon>Pseudomonadati</taxon>
        <taxon>Pseudomonadota</taxon>
        <taxon>Alphaproteobacteria</taxon>
        <taxon>Rhodospirillales</taxon>
        <taxon>Thalassospiraceae</taxon>
        <taxon>Thalassospira</taxon>
    </lineage>
</organism>
<dbReference type="OrthoDB" id="3078668at2"/>
<accession>A0A367WWH5</accession>
<evidence type="ECO:0000313" key="1">
    <source>
        <dbReference type="EMBL" id="RCK44792.1"/>
    </source>
</evidence>
<dbReference type="AlphaFoldDB" id="A0A367WWH5"/>
<dbReference type="Proteomes" id="UP000252517">
    <property type="component" value="Unassembled WGS sequence"/>
</dbReference>
<protein>
    <recommendedName>
        <fullName evidence="3">Major tail tube protein</fullName>
    </recommendedName>
</protein>
<name>A0A367WWH5_9PROT</name>
<evidence type="ECO:0008006" key="3">
    <source>
        <dbReference type="Google" id="ProtNLM"/>
    </source>
</evidence>
<dbReference type="NCBIfam" id="TIGR01611">
    <property type="entry name" value="tail_tube"/>
    <property type="match status" value="1"/>
</dbReference>
<dbReference type="RefSeq" id="WP_114089784.1">
    <property type="nucleotide sequence ID" value="NZ_JPWH01000019.1"/>
</dbReference>
<dbReference type="InterPro" id="IPR006498">
    <property type="entry name" value="Tail_tube"/>
</dbReference>
<dbReference type="Pfam" id="PF04985">
    <property type="entry name" value="Phage_tube"/>
    <property type="match status" value="1"/>
</dbReference>
<gene>
    <name evidence="1" type="ORF">TH25_19220</name>
</gene>
<reference evidence="1 2" key="1">
    <citation type="submission" date="2014-07" db="EMBL/GenBank/DDBJ databases">
        <title>Draft genome sequence of Thalassospira profundimaris S25-3-2.</title>
        <authorList>
            <person name="Lai Q."/>
            <person name="Shao Z."/>
        </authorList>
    </citation>
    <scope>NUCLEOTIDE SEQUENCE [LARGE SCALE GENOMIC DNA]</scope>
    <source>
        <strain evidence="1 2">S25-3-2</strain>
    </source>
</reference>
<comment type="caution">
    <text evidence="1">The sequence shown here is derived from an EMBL/GenBank/DDBJ whole genome shotgun (WGS) entry which is preliminary data.</text>
</comment>